<dbReference type="EMBL" id="JAMQON010000002">
    <property type="protein sequence ID" value="MDS0259580.1"/>
    <property type="molecule type" value="Genomic_DNA"/>
</dbReference>
<proteinExistence type="predicted"/>
<reference evidence="1 2" key="1">
    <citation type="submission" date="2022-06" db="EMBL/GenBank/DDBJ databases">
        <title>Haloarcula sp. a new haloarchaeum isolate from saline soil.</title>
        <authorList>
            <person name="Strakova D."/>
            <person name="Galisteo C."/>
            <person name="Sanchez-Porro C."/>
            <person name="Ventosa A."/>
        </authorList>
    </citation>
    <scope>NUCLEOTIDE SEQUENCE [LARGE SCALE GENOMIC DNA]</scope>
    <source>
        <strain evidence="1 2">S1CR25-12</strain>
    </source>
</reference>
<name>A0ABU2FCY3_9EURY</name>
<dbReference type="RefSeq" id="WP_310919193.1">
    <property type="nucleotide sequence ID" value="NZ_JAMQON010000002.1"/>
</dbReference>
<comment type="caution">
    <text evidence="1">The sequence shown here is derived from an EMBL/GenBank/DDBJ whole genome shotgun (WGS) entry which is preliminary data.</text>
</comment>
<protein>
    <submittedName>
        <fullName evidence="1">Uncharacterized protein</fullName>
    </submittedName>
</protein>
<sequence length="126" mass="13766">MSIAIGHFVVGAALTTAAVTLFVPDVSYPRTIVLAGGGWAMVPDFHQVSPVAREALFEFHQSSPWADLFWFHRTLDTLDATDSNAIAAVLLSGFILTTAVAERRSYRTPTAVAESYETYLDIETDE</sequence>
<dbReference type="Proteomes" id="UP001259659">
    <property type="component" value="Unassembled WGS sequence"/>
</dbReference>
<evidence type="ECO:0000313" key="1">
    <source>
        <dbReference type="EMBL" id="MDS0259580.1"/>
    </source>
</evidence>
<evidence type="ECO:0000313" key="2">
    <source>
        <dbReference type="Proteomes" id="UP001259659"/>
    </source>
</evidence>
<gene>
    <name evidence="1" type="ORF">NDI56_09265</name>
</gene>
<keyword evidence="2" id="KW-1185">Reference proteome</keyword>
<accession>A0ABU2FCY3</accession>
<organism evidence="1 2">
    <name type="scientific">Haloarcula saliterrae</name>
    <dbReference type="NCBI Taxonomy" id="2950534"/>
    <lineage>
        <taxon>Archaea</taxon>
        <taxon>Methanobacteriati</taxon>
        <taxon>Methanobacteriota</taxon>
        <taxon>Stenosarchaea group</taxon>
        <taxon>Halobacteria</taxon>
        <taxon>Halobacteriales</taxon>
        <taxon>Haloarculaceae</taxon>
        <taxon>Haloarcula</taxon>
    </lineage>
</organism>